<dbReference type="RefSeq" id="WP_269422506.1">
    <property type="nucleotide sequence ID" value="NZ_JAPWGY010000002.1"/>
</dbReference>
<evidence type="ECO:0000256" key="1">
    <source>
        <dbReference type="ARBA" id="ARBA00006432"/>
    </source>
</evidence>
<dbReference type="Gene3D" id="3.30.300.30">
    <property type="match status" value="1"/>
</dbReference>
<dbReference type="Pfam" id="PF00501">
    <property type="entry name" value="AMP-binding"/>
    <property type="match status" value="1"/>
</dbReference>
<evidence type="ECO:0000313" key="5">
    <source>
        <dbReference type="Proteomes" id="UP001069802"/>
    </source>
</evidence>
<dbReference type="EMBL" id="JAPWGY010000002">
    <property type="protein sequence ID" value="MCZ4280296.1"/>
    <property type="molecule type" value="Genomic_DNA"/>
</dbReference>
<dbReference type="NCBIfam" id="NF005702">
    <property type="entry name" value="PRK07514.1"/>
    <property type="match status" value="1"/>
</dbReference>
<comment type="caution">
    <text evidence="4">The sequence shown here is derived from an EMBL/GenBank/DDBJ whole genome shotgun (WGS) entry which is preliminary data.</text>
</comment>
<dbReference type="InterPro" id="IPR020845">
    <property type="entry name" value="AMP-binding_CS"/>
</dbReference>
<sequence length="502" mass="54720">MTNNLYACFRSRFPADENKPFILQANGRALTYADLEQQTAQMAGTLLSLGISKADRVAVQVEKTPEAVILYLACLRIGAIYLPLNTAYTSDELGYFIGDATPGLLVCAPAKAEQLAPIASIHNVAHLLTLDGTGSGSLMSHYHSVAPETGIADVSKDDVAAILYTSGTTGRSKGAMLTHENLASNAAVLHSYWGWNAQDTLLHALPIFHVHGLFVAIHCVLMNGSAMWFLPKFDVREVMDLLPHSTVLMGVPTFYTRLLEQDDFTRTSCANMRLFISGSAPLLEDTFTRFRQRTGMTILERYGMTEAGMITSNPLEGERVAGTVGYPLPGVSARLARTTAPGETGVLEIKGPNVFKGYWNMPEKTAEEFTDDGYFITGDIACLADDQRISIVGRAKDLIISGGYNVYPKEIELIIDAVEGVRESAVIAAPHPDLGEAVVAVVVPHDGYILTEQTVLDSLEGQLARFKQPKKVLFYKDLPRNTMGKVQKALLRKECSLLFPKS</sequence>
<dbReference type="CDD" id="cd05941">
    <property type="entry name" value="MCS"/>
    <property type="match status" value="1"/>
</dbReference>
<dbReference type="PROSITE" id="PS00455">
    <property type="entry name" value="AMP_BINDING"/>
    <property type="match status" value="1"/>
</dbReference>
<protein>
    <submittedName>
        <fullName evidence="4">Malonyl-CoA synthase</fullName>
    </submittedName>
</protein>
<feature type="domain" description="AMP-dependent synthetase/ligase" evidence="2">
    <location>
        <begin position="17"/>
        <end position="359"/>
    </location>
</feature>
<proteinExistence type="inferred from homology"/>
<dbReference type="PANTHER" id="PTHR43201">
    <property type="entry name" value="ACYL-COA SYNTHETASE"/>
    <property type="match status" value="1"/>
</dbReference>
<comment type="similarity">
    <text evidence="1">Belongs to the ATP-dependent AMP-binding enzyme family.</text>
</comment>
<dbReference type="Gene3D" id="3.40.50.12780">
    <property type="entry name" value="N-terminal domain of ligase-like"/>
    <property type="match status" value="1"/>
</dbReference>
<evidence type="ECO:0000259" key="3">
    <source>
        <dbReference type="Pfam" id="PF13193"/>
    </source>
</evidence>
<name>A0ABT4LGR9_9PROT</name>
<feature type="domain" description="AMP-binding enzyme C-terminal" evidence="3">
    <location>
        <begin position="410"/>
        <end position="485"/>
    </location>
</feature>
<dbReference type="Proteomes" id="UP001069802">
    <property type="component" value="Unassembled WGS sequence"/>
</dbReference>
<dbReference type="InterPro" id="IPR025110">
    <property type="entry name" value="AMP-bd_C"/>
</dbReference>
<evidence type="ECO:0000313" key="4">
    <source>
        <dbReference type="EMBL" id="MCZ4280296.1"/>
    </source>
</evidence>
<dbReference type="Pfam" id="PF13193">
    <property type="entry name" value="AMP-binding_C"/>
    <property type="match status" value="1"/>
</dbReference>
<reference evidence="4" key="1">
    <citation type="submission" date="2022-12" db="EMBL/GenBank/DDBJ databases">
        <title>Bacterial isolates from different developmental stages of Nematostella vectensis.</title>
        <authorList>
            <person name="Fraune S."/>
        </authorList>
    </citation>
    <scope>NUCLEOTIDE SEQUENCE</scope>
    <source>
        <strain evidence="4">G21630-S1</strain>
    </source>
</reference>
<dbReference type="InterPro" id="IPR000873">
    <property type="entry name" value="AMP-dep_synth/lig_dom"/>
</dbReference>
<keyword evidence="5" id="KW-1185">Reference proteome</keyword>
<dbReference type="PANTHER" id="PTHR43201:SF8">
    <property type="entry name" value="ACYL-COA SYNTHETASE FAMILY MEMBER 3"/>
    <property type="match status" value="1"/>
</dbReference>
<organism evidence="4 5">
    <name type="scientific">Kiloniella laminariae</name>
    <dbReference type="NCBI Taxonomy" id="454162"/>
    <lineage>
        <taxon>Bacteria</taxon>
        <taxon>Pseudomonadati</taxon>
        <taxon>Pseudomonadota</taxon>
        <taxon>Alphaproteobacteria</taxon>
        <taxon>Rhodospirillales</taxon>
        <taxon>Kiloniellaceae</taxon>
        <taxon>Kiloniella</taxon>
    </lineage>
</organism>
<evidence type="ECO:0000259" key="2">
    <source>
        <dbReference type="Pfam" id="PF00501"/>
    </source>
</evidence>
<dbReference type="InterPro" id="IPR042099">
    <property type="entry name" value="ANL_N_sf"/>
</dbReference>
<accession>A0ABT4LGR9</accession>
<dbReference type="SUPFAM" id="SSF56801">
    <property type="entry name" value="Acetyl-CoA synthetase-like"/>
    <property type="match status" value="1"/>
</dbReference>
<dbReference type="InterPro" id="IPR045851">
    <property type="entry name" value="AMP-bd_C_sf"/>
</dbReference>
<gene>
    <name evidence="4" type="ORF">O4H49_05880</name>
</gene>